<dbReference type="InterPro" id="IPR013766">
    <property type="entry name" value="Thioredoxin_domain"/>
</dbReference>
<feature type="domain" description="Thioredoxin" evidence="6">
    <location>
        <begin position="323"/>
        <end position="465"/>
    </location>
</feature>
<evidence type="ECO:0000313" key="7">
    <source>
        <dbReference type="EMBL" id="NJC16475.1"/>
    </source>
</evidence>
<organism evidence="7 8">
    <name type="scientific">Butyricimonas paravirosa</name>
    <dbReference type="NCBI Taxonomy" id="1472417"/>
    <lineage>
        <taxon>Bacteria</taxon>
        <taxon>Pseudomonadati</taxon>
        <taxon>Bacteroidota</taxon>
        <taxon>Bacteroidia</taxon>
        <taxon>Bacteroidales</taxon>
        <taxon>Odoribacteraceae</taxon>
        <taxon>Butyricimonas</taxon>
    </lineage>
</organism>
<keyword evidence="7" id="KW-0413">Isomerase</keyword>
<dbReference type="RefSeq" id="WP_229782356.1">
    <property type="nucleotide sequence ID" value="NZ_BMPA01000001.1"/>
</dbReference>
<dbReference type="EMBL" id="JAATLI010000001">
    <property type="protein sequence ID" value="NJC16475.1"/>
    <property type="molecule type" value="Genomic_DNA"/>
</dbReference>
<feature type="signal peptide" evidence="5">
    <location>
        <begin position="1"/>
        <end position="22"/>
    </location>
</feature>
<dbReference type="CDD" id="cd02966">
    <property type="entry name" value="TlpA_like_family"/>
    <property type="match status" value="1"/>
</dbReference>
<evidence type="ECO:0000256" key="2">
    <source>
        <dbReference type="ARBA" id="ARBA00022748"/>
    </source>
</evidence>
<dbReference type="GO" id="GO:0017004">
    <property type="term" value="P:cytochrome complex assembly"/>
    <property type="evidence" value="ECO:0007669"/>
    <property type="project" value="UniProtKB-KW"/>
</dbReference>
<keyword evidence="2" id="KW-0201">Cytochrome c-type biogenesis</keyword>
<dbReference type="InterPro" id="IPR013740">
    <property type="entry name" value="Redoxin"/>
</dbReference>
<dbReference type="SUPFAM" id="SSF52833">
    <property type="entry name" value="Thioredoxin-like"/>
    <property type="match status" value="1"/>
</dbReference>
<dbReference type="InterPro" id="IPR036249">
    <property type="entry name" value="Thioredoxin-like_sf"/>
</dbReference>
<dbReference type="GO" id="GO:0016491">
    <property type="term" value="F:oxidoreductase activity"/>
    <property type="evidence" value="ECO:0007669"/>
    <property type="project" value="InterPro"/>
</dbReference>
<dbReference type="AlphaFoldDB" id="A0A7X5Y8F5"/>
<evidence type="ECO:0000256" key="4">
    <source>
        <dbReference type="ARBA" id="ARBA00023284"/>
    </source>
</evidence>
<comment type="caution">
    <text evidence="7">The sequence shown here is derived from an EMBL/GenBank/DDBJ whole genome shotgun (WGS) entry which is preliminary data.</text>
</comment>
<sequence length="465" mass="53836">MKRFLLLIIGVLVLCSATFAQAKKMRLTVNLQNALLTGKVEVKGNHLKEEIVVGEDKMGMMEIALEQGEYVSLTIGYARNLLYLEPGKDLTLVLVPNKDGSFHLKKNSFNYQGDVENVRINKYLNENDLKFLERIDFTLGENEFLKKLSELNKENTELIKKQKFAKEFEKIELFRVKYQLYTPLVSYPIQHFWKNGSEWTGLEQYEETPQVKAYIPKLFIDNEQVWKISSYRDYVKGGIGILGVSEFMGNDRYKGTLEQLNFLTEHFKTPVILEDITQSLVMQYIEVTEGRPLRDIESFYKRNVKKEVYQQELAQAQKMWAKYSEGTQIMSSDHKYMDIDGKMVALEDLRGKYVYIDVWATWCGPCKAELPYLKKLEKKFEGKNIYFVSISIDANKAAWIKMVQEDHLGGIQLHGGNKAQIAKDYAIRAIPRFILLDREGKVINKEMTRPSDSETEETLNALEGI</sequence>
<dbReference type="Proteomes" id="UP000576368">
    <property type="component" value="Unassembled WGS sequence"/>
</dbReference>
<evidence type="ECO:0000256" key="1">
    <source>
        <dbReference type="ARBA" id="ARBA00004196"/>
    </source>
</evidence>
<comment type="subcellular location">
    <subcellularLocation>
        <location evidence="1">Cell envelope</location>
    </subcellularLocation>
</comment>
<reference evidence="7 8" key="1">
    <citation type="submission" date="2020-03" db="EMBL/GenBank/DDBJ databases">
        <title>Genomic Encyclopedia of Type Strains, Phase IV (KMG-IV): sequencing the most valuable type-strain genomes for metagenomic binning, comparative biology and taxonomic classification.</title>
        <authorList>
            <person name="Goeker M."/>
        </authorList>
    </citation>
    <scope>NUCLEOTIDE SEQUENCE [LARGE SCALE GENOMIC DNA]</scope>
    <source>
        <strain evidence="7 8">DSM 105722</strain>
    </source>
</reference>
<accession>A0A7X5Y8F5</accession>
<dbReference type="InterPro" id="IPR050553">
    <property type="entry name" value="Thioredoxin_ResA/DsbE_sf"/>
</dbReference>
<name>A0A7X5Y8F5_9BACT</name>
<dbReference type="GO" id="GO:0030313">
    <property type="term" value="C:cell envelope"/>
    <property type="evidence" value="ECO:0007669"/>
    <property type="project" value="UniProtKB-SubCell"/>
</dbReference>
<keyword evidence="5" id="KW-0732">Signal</keyword>
<evidence type="ECO:0000259" key="6">
    <source>
        <dbReference type="PROSITE" id="PS51352"/>
    </source>
</evidence>
<dbReference type="GO" id="GO:0016853">
    <property type="term" value="F:isomerase activity"/>
    <property type="evidence" value="ECO:0007669"/>
    <property type="project" value="UniProtKB-KW"/>
</dbReference>
<dbReference type="GeneID" id="86892126"/>
<proteinExistence type="predicted"/>
<keyword evidence="3" id="KW-1015">Disulfide bond</keyword>
<feature type="chain" id="PRO_5030970670" evidence="5">
    <location>
        <begin position="23"/>
        <end position="465"/>
    </location>
</feature>
<protein>
    <submittedName>
        <fullName evidence="7">Thiol-disulfide isomerase/thioredoxin</fullName>
    </submittedName>
</protein>
<evidence type="ECO:0000256" key="5">
    <source>
        <dbReference type="SAM" id="SignalP"/>
    </source>
</evidence>
<evidence type="ECO:0000256" key="3">
    <source>
        <dbReference type="ARBA" id="ARBA00023157"/>
    </source>
</evidence>
<keyword evidence="4" id="KW-0676">Redox-active center</keyword>
<gene>
    <name evidence="7" type="ORF">GGR15_000077</name>
</gene>
<evidence type="ECO:0000313" key="8">
    <source>
        <dbReference type="Proteomes" id="UP000576368"/>
    </source>
</evidence>
<dbReference type="Gene3D" id="3.40.30.10">
    <property type="entry name" value="Glutaredoxin"/>
    <property type="match status" value="1"/>
</dbReference>
<dbReference type="PANTHER" id="PTHR42852">
    <property type="entry name" value="THIOL:DISULFIDE INTERCHANGE PROTEIN DSBE"/>
    <property type="match status" value="1"/>
</dbReference>
<dbReference type="Pfam" id="PF08534">
    <property type="entry name" value="Redoxin"/>
    <property type="match status" value="1"/>
</dbReference>
<dbReference type="PROSITE" id="PS51352">
    <property type="entry name" value="THIOREDOXIN_2"/>
    <property type="match status" value="1"/>
</dbReference>
<dbReference type="PANTHER" id="PTHR42852:SF6">
    <property type="entry name" value="THIOL:DISULFIDE INTERCHANGE PROTEIN DSBE"/>
    <property type="match status" value="1"/>
</dbReference>